<dbReference type="STRING" id="1423739.FC85_GL002103"/>
<dbReference type="Proteomes" id="UP000052013">
    <property type="component" value="Unassembled WGS sequence"/>
</dbReference>
<evidence type="ECO:0000313" key="2">
    <source>
        <dbReference type="Proteomes" id="UP000052013"/>
    </source>
</evidence>
<comment type="caution">
    <text evidence="1">The sequence shown here is derived from an EMBL/GenBank/DDBJ whole genome shotgun (WGS) entry which is preliminary data.</text>
</comment>
<dbReference type="EMBL" id="AZEY01000109">
    <property type="protein sequence ID" value="KRL62305.1"/>
    <property type="molecule type" value="Genomic_DNA"/>
</dbReference>
<reference evidence="1 2" key="1">
    <citation type="journal article" date="2015" name="Genome Announc.">
        <title>Expanding the biotechnology potential of lactobacilli through comparative genomics of 213 strains and associated genera.</title>
        <authorList>
            <person name="Sun Z."/>
            <person name="Harris H.M."/>
            <person name="McCann A."/>
            <person name="Guo C."/>
            <person name="Argimon S."/>
            <person name="Zhang W."/>
            <person name="Yang X."/>
            <person name="Jeffery I.B."/>
            <person name="Cooney J.C."/>
            <person name="Kagawa T.F."/>
            <person name="Liu W."/>
            <person name="Song Y."/>
            <person name="Salvetti E."/>
            <person name="Wrobel A."/>
            <person name="Rasinkangas P."/>
            <person name="Parkhill J."/>
            <person name="Rea M.C."/>
            <person name="O'Sullivan O."/>
            <person name="Ritari J."/>
            <person name="Douillard F.P."/>
            <person name="Paul Ross R."/>
            <person name="Yang R."/>
            <person name="Briner A.E."/>
            <person name="Felis G.E."/>
            <person name="de Vos W.M."/>
            <person name="Barrangou R."/>
            <person name="Klaenhammer T.R."/>
            <person name="Caufield P.W."/>
            <person name="Cui Y."/>
            <person name="Zhang H."/>
            <person name="O'Toole P.W."/>
        </authorList>
    </citation>
    <scope>NUCLEOTIDE SEQUENCE [LARGE SCALE GENOMIC DNA]</scope>
    <source>
        <strain evidence="1 2">DSM 14421</strain>
    </source>
</reference>
<organism evidence="1 2">
    <name type="scientific">Lentilactobacillus diolivorans DSM 14421</name>
    <dbReference type="NCBI Taxonomy" id="1423739"/>
    <lineage>
        <taxon>Bacteria</taxon>
        <taxon>Bacillati</taxon>
        <taxon>Bacillota</taxon>
        <taxon>Bacilli</taxon>
        <taxon>Lactobacillales</taxon>
        <taxon>Lactobacillaceae</taxon>
        <taxon>Lentilactobacillus</taxon>
    </lineage>
</organism>
<dbReference type="AlphaFoldDB" id="A0A0R1RZW6"/>
<evidence type="ECO:0000313" key="1">
    <source>
        <dbReference type="EMBL" id="KRL62305.1"/>
    </source>
</evidence>
<name>A0A0R1RZW6_9LACO</name>
<protein>
    <submittedName>
        <fullName evidence="1">Uncharacterized protein</fullName>
    </submittedName>
</protein>
<dbReference type="PATRIC" id="fig|1423739.3.peg.2191"/>
<dbReference type="RefSeq" id="WP_057866376.1">
    <property type="nucleotide sequence ID" value="NZ_AZEY01000109.1"/>
</dbReference>
<gene>
    <name evidence="1" type="ORF">FC85_GL002103</name>
</gene>
<proteinExistence type="predicted"/>
<sequence>MKGNFIFINTNPISNMILSSGISAADYINGLEELPDNIILLNNDDQGANGYNSHSKFNLITGSSEIKRYLLKNPNEQKKFIDFDTEDSVNNLSPYEIAELLYLAHMGTPLGRPFSSKLLNHYIYLTQNDHTTRTYYRRFSDFNHVLEIALKRNLRDTHNTLRVFLRPLAVKDVDNSILIDLITKANDGLFILFGSLHERNRTYHIPLRILKNPDQASIILRTKTVVENTDYAGDLTYNLQKSEWHLDWQNQAAHV</sequence>
<accession>A0A0R1RZW6</accession>